<protein>
    <recommendedName>
        <fullName evidence="2">HPP transmembrane region domain-containing protein</fullName>
    </recommendedName>
</protein>
<evidence type="ECO:0000313" key="3">
    <source>
        <dbReference type="EMBL" id="KAK4744473.1"/>
    </source>
</evidence>
<name>A0AAN7JIN2_9MYRT</name>
<keyword evidence="4" id="KW-1185">Reference proteome</keyword>
<dbReference type="PANTHER" id="PTHR33741:SF1">
    <property type="entry name" value="HPP FAMILY PROTEIN, EXPRESSED"/>
    <property type="match status" value="1"/>
</dbReference>
<organism evidence="3 4">
    <name type="scientific">Trapa incisa</name>
    <dbReference type="NCBI Taxonomy" id="236973"/>
    <lineage>
        <taxon>Eukaryota</taxon>
        <taxon>Viridiplantae</taxon>
        <taxon>Streptophyta</taxon>
        <taxon>Embryophyta</taxon>
        <taxon>Tracheophyta</taxon>
        <taxon>Spermatophyta</taxon>
        <taxon>Magnoliopsida</taxon>
        <taxon>eudicotyledons</taxon>
        <taxon>Gunneridae</taxon>
        <taxon>Pentapetalae</taxon>
        <taxon>rosids</taxon>
        <taxon>malvids</taxon>
        <taxon>Myrtales</taxon>
        <taxon>Lythraceae</taxon>
        <taxon>Trapa</taxon>
    </lineage>
</organism>
<dbReference type="InterPro" id="IPR007065">
    <property type="entry name" value="HPP"/>
</dbReference>
<comment type="caution">
    <text evidence="3">The sequence shown here is derived from an EMBL/GenBank/DDBJ whole genome shotgun (WGS) entry which is preliminary data.</text>
</comment>
<dbReference type="Pfam" id="PF04982">
    <property type="entry name" value="TM_HPP"/>
    <property type="match status" value="1"/>
</dbReference>
<dbReference type="Proteomes" id="UP001345219">
    <property type="component" value="Chromosome 9"/>
</dbReference>
<keyword evidence="1" id="KW-1133">Transmembrane helix</keyword>
<feature type="transmembrane region" description="Helical" evidence="1">
    <location>
        <begin position="112"/>
        <end position="130"/>
    </location>
</feature>
<feature type="transmembrane region" description="Helical" evidence="1">
    <location>
        <begin position="142"/>
        <end position="164"/>
    </location>
</feature>
<evidence type="ECO:0000259" key="2">
    <source>
        <dbReference type="Pfam" id="PF04982"/>
    </source>
</evidence>
<proteinExistence type="predicted"/>
<dbReference type="EMBL" id="JAXIOK010000022">
    <property type="protein sequence ID" value="KAK4744473.1"/>
    <property type="molecule type" value="Genomic_DNA"/>
</dbReference>
<keyword evidence="1" id="KW-0812">Transmembrane</keyword>
<dbReference type="PANTHER" id="PTHR33741">
    <property type="entry name" value="TRANSMEMBRANE PROTEIN DDB_G0269096-RELATED"/>
    <property type="match status" value="1"/>
</dbReference>
<keyword evidence="1" id="KW-0472">Membrane</keyword>
<feature type="domain" description="HPP transmembrane region" evidence="2">
    <location>
        <begin position="80"/>
        <end position="230"/>
    </location>
</feature>
<dbReference type="AlphaFoldDB" id="A0AAN7JIN2"/>
<gene>
    <name evidence="3" type="ORF">SAY87_010785</name>
</gene>
<dbReference type="InterPro" id="IPR058581">
    <property type="entry name" value="TM_HPP"/>
</dbReference>
<sequence>MGSHLWVIAQASSIALLPLNIQFPYPPPLLSSRSSLAKKGGNLSDGAPVRRERIGRNVIASINAAGAPLWDRWKPEKSAPAPSLSDVLWPAAGAFAAMAVFGKIDQILAWKGLSMTIAPLGAVTAVLFTTPSSPAARKYNMFMAQVGCAAFGVLAFTIFGPCWLARASALSASIAFMLYTGSIHPPAASLPILFIDGAKLHHLNYWYALFPGAAGCIILCLIQEIVSYLKDNIKF</sequence>
<accession>A0AAN7JIN2</accession>
<feature type="transmembrane region" description="Helical" evidence="1">
    <location>
        <begin position="176"/>
        <end position="195"/>
    </location>
</feature>
<evidence type="ECO:0000256" key="1">
    <source>
        <dbReference type="SAM" id="Phobius"/>
    </source>
</evidence>
<reference evidence="3 4" key="1">
    <citation type="journal article" date="2023" name="Hortic Res">
        <title>Pangenome of water caltrop reveals structural variations and asymmetric subgenome divergence after allopolyploidization.</title>
        <authorList>
            <person name="Zhang X."/>
            <person name="Chen Y."/>
            <person name="Wang L."/>
            <person name="Yuan Y."/>
            <person name="Fang M."/>
            <person name="Shi L."/>
            <person name="Lu R."/>
            <person name="Comes H.P."/>
            <person name="Ma Y."/>
            <person name="Chen Y."/>
            <person name="Huang G."/>
            <person name="Zhou Y."/>
            <person name="Zheng Z."/>
            <person name="Qiu Y."/>
        </authorList>
    </citation>
    <scope>NUCLEOTIDE SEQUENCE [LARGE SCALE GENOMIC DNA]</scope>
    <source>
        <tissue evidence="3">Roots</tissue>
    </source>
</reference>
<evidence type="ECO:0000313" key="4">
    <source>
        <dbReference type="Proteomes" id="UP001345219"/>
    </source>
</evidence>
<feature type="transmembrane region" description="Helical" evidence="1">
    <location>
        <begin position="207"/>
        <end position="229"/>
    </location>
</feature>